<dbReference type="Pfam" id="PF01368">
    <property type="entry name" value="DHH"/>
    <property type="match status" value="1"/>
</dbReference>
<reference evidence="3" key="1">
    <citation type="journal article" date="2020" name="Stud. Mycol.">
        <title>101 Dothideomycetes genomes: a test case for predicting lifestyles and emergence of pathogens.</title>
        <authorList>
            <person name="Haridas S."/>
            <person name="Albert R."/>
            <person name="Binder M."/>
            <person name="Bloem J."/>
            <person name="Labutti K."/>
            <person name="Salamov A."/>
            <person name="Andreopoulos B."/>
            <person name="Baker S."/>
            <person name="Barry K."/>
            <person name="Bills G."/>
            <person name="Bluhm B."/>
            <person name="Cannon C."/>
            <person name="Castanera R."/>
            <person name="Culley D."/>
            <person name="Daum C."/>
            <person name="Ezra D."/>
            <person name="Gonzalez J."/>
            <person name="Henrissat B."/>
            <person name="Kuo A."/>
            <person name="Liang C."/>
            <person name="Lipzen A."/>
            <person name="Lutzoni F."/>
            <person name="Magnuson J."/>
            <person name="Mondo S."/>
            <person name="Nolan M."/>
            <person name="Ohm R."/>
            <person name="Pangilinan J."/>
            <person name="Park H.-J."/>
            <person name="Ramirez L."/>
            <person name="Alfaro M."/>
            <person name="Sun H."/>
            <person name="Tritt A."/>
            <person name="Yoshinaga Y."/>
            <person name="Zwiers L.-H."/>
            <person name="Turgeon B."/>
            <person name="Goodwin S."/>
            <person name="Spatafora J."/>
            <person name="Crous P."/>
            <person name="Grigoriev I."/>
        </authorList>
    </citation>
    <scope>NUCLEOTIDE SEQUENCE</scope>
    <source>
        <strain evidence="3">CBS 121410</strain>
    </source>
</reference>
<evidence type="ECO:0000313" key="4">
    <source>
        <dbReference type="Proteomes" id="UP000799776"/>
    </source>
</evidence>
<evidence type="ECO:0000256" key="1">
    <source>
        <dbReference type="SAM" id="MobiDB-lite"/>
    </source>
</evidence>
<feature type="domain" description="DDH" evidence="2">
    <location>
        <begin position="66"/>
        <end position="185"/>
    </location>
</feature>
<gene>
    <name evidence="3" type="ORF">K490DRAFT_50556</name>
</gene>
<accession>A0A9P4HNN2</accession>
<feature type="compositionally biased region" description="Low complexity" evidence="1">
    <location>
        <begin position="1"/>
        <end position="15"/>
    </location>
</feature>
<dbReference type="OrthoDB" id="284473at2759"/>
<dbReference type="InterPro" id="IPR051673">
    <property type="entry name" value="SSDNA_exonuclease_RecJ"/>
</dbReference>
<dbReference type="SUPFAM" id="SSF64182">
    <property type="entry name" value="DHH phosphoesterases"/>
    <property type="match status" value="1"/>
</dbReference>
<dbReference type="InterPro" id="IPR001667">
    <property type="entry name" value="DDH_dom"/>
</dbReference>
<comment type="caution">
    <text evidence="3">The sequence shown here is derived from an EMBL/GenBank/DDBJ whole genome shotgun (WGS) entry which is preliminary data.</text>
</comment>
<dbReference type="AlphaFoldDB" id="A0A9P4HNN2"/>
<keyword evidence="4" id="KW-1185">Reference proteome</keyword>
<evidence type="ECO:0000313" key="3">
    <source>
        <dbReference type="EMBL" id="KAF2083868.1"/>
    </source>
</evidence>
<dbReference type="PANTHER" id="PTHR30255:SF2">
    <property type="entry name" value="SINGLE-STRANDED-DNA-SPECIFIC EXONUCLEASE RECJ"/>
    <property type="match status" value="1"/>
</dbReference>
<dbReference type="Proteomes" id="UP000799776">
    <property type="component" value="Unassembled WGS sequence"/>
</dbReference>
<dbReference type="PANTHER" id="PTHR30255">
    <property type="entry name" value="SINGLE-STRANDED-DNA-SPECIFIC EXONUCLEASE RECJ"/>
    <property type="match status" value="1"/>
</dbReference>
<feature type="region of interest" description="Disordered" evidence="1">
    <location>
        <begin position="1"/>
        <end position="37"/>
    </location>
</feature>
<protein>
    <submittedName>
        <fullName evidence="3">DHH family protein</fullName>
    </submittedName>
</protein>
<dbReference type="EMBL" id="ML978753">
    <property type="protein sequence ID" value="KAF2083868.1"/>
    <property type="molecule type" value="Genomic_DNA"/>
</dbReference>
<sequence length="452" mass="48996">MKRTAPSPSSTSTTPKAKKPRPQVPAYHLTPSRTDESGEVIWPAPREQIEEARSMILECAKANSRTIIVPDKDADGLTSGSILYRTLVSLGLSPALITAHMLQKGTTVHDAVEREKMSAAEPSYIFVLDQGSRKAPRLIDEPHKGMVIDHHFAASGDDFPAGAKHVTACDSPPVATSSLLTYHICQPLHPDVQAQSDWLCAMGTHGDLGNTIKWEPPFPDMKDMFKRYTKKAINDAVSLINAPRRTPSFNVLDAWTALNRASDPAALLKDKALLAARAAVNDEVDKWARTPPKFSKDGTIAVFRISSGAQIHPVIATRWAGHLSSAKLEIVLVANSGYLPDMVNFSCRVARCARSRDPPVSIIQSLKAIAEASPSGTLRERLGESFARGHNEASGGIVPVAEFEELMGILRVGEKAEKAEGKSPKKAKVIDAKQSNTLTNYFGKKTEAEETA</sequence>
<proteinExistence type="predicted"/>
<dbReference type="InterPro" id="IPR038763">
    <property type="entry name" value="DHH_sf"/>
</dbReference>
<evidence type="ECO:0000259" key="2">
    <source>
        <dbReference type="Pfam" id="PF01368"/>
    </source>
</evidence>
<dbReference type="Gene3D" id="3.90.1640.30">
    <property type="match status" value="1"/>
</dbReference>
<organism evidence="3 4">
    <name type="scientific">Saccharata proteae CBS 121410</name>
    <dbReference type="NCBI Taxonomy" id="1314787"/>
    <lineage>
        <taxon>Eukaryota</taxon>
        <taxon>Fungi</taxon>
        <taxon>Dikarya</taxon>
        <taxon>Ascomycota</taxon>
        <taxon>Pezizomycotina</taxon>
        <taxon>Dothideomycetes</taxon>
        <taxon>Dothideomycetes incertae sedis</taxon>
        <taxon>Botryosphaeriales</taxon>
        <taxon>Saccharataceae</taxon>
        <taxon>Saccharata</taxon>
    </lineage>
</organism>
<name>A0A9P4HNN2_9PEZI</name>
<dbReference type="GO" id="GO:0004527">
    <property type="term" value="F:exonuclease activity"/>
    <property type="evidence" value="ECO:0007669"/>
    <property type="project" value="UniProtKB-KW"/>
</dbReference>